<organism evidence="7 8">
    <name type="scientific">Luteolibacter soli</name>
    <dbReference type="NCBI Taxonomy" id="3135280"/>
    <lineage>
        <taxon>Bacteria</taxon>
        <taxon>Pseudomonadati</taxon>
        <taxon>Verrucomicrobiota</taxon>
        <taxon>Verrucomicrobiia</taxon>
        <taxon>Verrucomicrobiales</taxon>
        <taxon>Verrucomicrobiaceae</taxon>
        <taxon>Luteolibacter</taxon>
    </lineage>
</organism>
<evidence type="ECO:0000256" key="1">
    <source>
        <dbReference type="ARBA" id="ARBA00004370"/>
    </source>
</evidence>
<feature type="transmembrane region" description="Helical" evidence="5">
    <location>
        <begin position="56"/>
        <end position="77"/>
    </location>
</feature>
<dbReference type="Proteomes" id="UP001371305">
    <property type="component" value="Unassembled WGS sequence"/>
</dbReference>
<evidence type="ECO:0000256" key="5">
    <source>
        <dbReference type="SAM" id="Phobius"/>
    </source>
</evidence>
<comment type="subcellular location">
    <subcellularLocation>
        <location evidence="1">Membrane</location>
    </subcellularLocation>
</comment>
<evidence type="ECO:0000256" key="3">
    <source>
        <dbReference type="ARBA" id="ARBA00022989"/>
    </source>
</evidence>
<proteinExistence type="predicted"/>
<dbReference type="InterPro" id="IPR050307">
    <property type="entry name" value="Sterol_Desaturase_Related"/>
</dbReference>
<gene>
    <name evidence="7" type="ORF">WKV53_01475</name>
</gene>
<feature type="transmembrane region" description="Helical" evidence="5">
    <location>
        <begin position="136"/>
        <end position="160"/>
    </location>
</feature>
<dbReference type="RefSeq" id="WP_341402565.1">
    <property type="nucleotide sequence ID" value="NZ_JBBUKT010000001.1"/>
</dbReference>
<dbReference type="PANTHER" id="PTHR11863">
    <property type="entry name" value="STEROL DESATURASE"/>
    <property type="match status" value="1"/>
</dbReference>
<name>A0ABU9ANQ9_9BACT</name>
<dbReference type="EMBL" id="JBBUKT010000001">
    <property type="protein sequence ID" value="MEK7949143.1"/>
    <property type="molecule type" value="Genomic_DNA"/>
</dbReference>
<evidence type="ECO:0000259" key="6">
    <source>
        <dbReference type="Pfam" id="PF04116"/>
    </source>
</evidence>
<keyword evidence="3 5" id="KW-1133">Transmembrane helix</keyword>
<keyword evidence="8" id="KW-1185">Reference proteome</keyword>
<evidence type="ECO:0000313" key="8">
    <source>
        <dbReference type="Proteomes" id="UP001371305"/>
    </source>
</evidence>
<dbReference type="InterPro" id="IPR006694">
    <property type="entry name" value="Fatty_acid_hydroxylase"/>
</dbReference>
<evidence type="ECO:0000256" key="4">
    <source>
        <dbReference type="ARBA" id="ARBA00023136"/>
    </source>
</evidence>
<feature type="transmembrane region" description="Helical" evidence="5">
    <location>
        <begin position="89"/>
        <end position="110"/>
    </location>
</feature>
<dbReference type="Pfam" id="PF04116">
    <property type="entry name" value="FA_hydroxylase"/>
    <property type="match status" value="1"/>
</dbReference>
<evidence type="ECO:0000256" key="2">
    <source>
        <dbReference type="ARBA" id="ARBA00022692"/>
    </source>
</evidence>
<sequence>MLEFLRSASVLQVTLFFLLANIVIFTSSVALCWCLGRWFGTRRIFDRWEPLRPVEMAAALGAVVLNSFVSVGGWFLWTRDIIVLKDTGILRAAADCIVMVLSMDLGMYVFHRAAHLSWVYRWLHRFHHRHETTNPISLFVLHPAEVIGFGALMILFLTAYPMSTEGLVAYLSLNVLFGTLGHSGVEPFPAAWGKVPLLRLLGTSTFHAEHHEHPKYNFGFYTLLWDKLFGTLDPDYERRFRQDTTE</sequence>
<accession>A0ABU9ANQ9</accession>
<comment type="caution">
    <text evidence="7">The sequence shown here is derived from an EMBL/GenBank/DDBJ whole genome shotgun (WGS) entry which is preliminary data.</text>
</comment>
<keyword evidence="2 5" id="KW-0812">Transmembrane</keyword>
<reference evidence="7 8" key="1">
    <citation type="submission" date="2024-04" db="EMBL/GenBank/DDBJ databases">
        <title>Luteolibacter sp. isolated from soil.</title>
        <authorList>
            <person name="An J."/>
        </authorList>
    </citation>
    <scope>NUCLEOTIDE SEQUENCE [LARGE SCALE GENOMIC DNA]</scope>
    <source>
        <strain evidence="7 8">Y139</strain>
    </source>
</reference>
<evidence type="ECO:0000313" key="7">
    <source>
        <dbReference type="EMBL" id="MEK7949143.1"/>
    </source>
</evidence>
<feature type="domain" description="Fatty acid hydroxylase" evidence="6">
    <location>
        <begin position="97"/>
        <end position="231"/>
    </location>
</feature>
<keyword evidence="4 5" id="KW-0472">Membrane</keyword>
<protein>
    <submittedName>
        <fullName evidence="7">Sterol desaturase family protein</fullName>
    </submittedName>
</protein>